<proteinExistence type="predicted"/>
<dbReference type="AlphaFoldDB" id="A0A328VL86"/>
<protein>
    <submittedName>
        <fullName evidence="1">Uncharacterized protein</fullName>
    </submittedName>
</protein>
<gene>
    <name evidence="1" type="ORF">A4R35_10030</name>
</gene>
<reference evidence="1 2" key="1">
    <citation type="submission" date="2016-08" db="EMBL/GenBank/DDBJ databases">
        <title>Analysis of Carbohydrate Active Enzymes in Thermogemmatispora T81 Reveals Carbohydrate Degradation Ability.</title>
        <authorList>
            <person name="Tomazini A."/>
            <person name="Lal S."/>
            <person name="Stott M."/>
            <person name="Henrissat B."/>
            <person name="Polikarpov I."/>
            <person name="Sparling R."/>
            <person name="Levin D.B."/>
        </authorList>
    </citation>
    <scope>NUCLEOTIDE SEQUENCE [LARGE SCALE GENOMIC DNA]</scope>
    <source>
        <strain evidence="1 2">T81</strain>
    </source>
</reference>
<accession>A0A328VL86</accession>
<keyword evidence="2" id="KW-1185">Reference proteome</keyword>
<evidence type="ECO:0000313" key="2">
    <source>
        <dbReference type="Proteomes" id="UP000248706"/>
    </source>
</evidence>
<dbReference type="Proteomes" id="UP000248706">
    <property type="component" value="Unassembled WGS sequence"/>
</dbReference>
<organism evidence="1 2">
    <name type="scientific">Thermogemmatispora tikiterensis</name>
    <dbReference type="NCBI Taxonomy" id="1825093"/>
    <lineage>
        <taxon>Bacteria</taxon>
        <taxon>Bacillati</taxon>
        <taxon>Chloroflexota</taxon>
        <taxon>Ktedonobacteria</taxon>
        <taxon>Thermogemmatisporales</taxon>
        <taxon>Thermogemmatisporaceae</taxon>
        <taxon>Thermogemmatispora</taxon>
    </lineage>
</organism>
<sequence>MLARLPLLGEAGSWLALSREGHALSSGSIARYTRHFEDLGTRGLTQRSSKGFTGRWRATVAGIMAAPERSLLTVVAAQAAQTFSLGDILLAHIFTHVPNRVQGFRKAHQSNHEDREDAECIGIEPVSWALSMPL</sequence>
<dbReference type="EMBL" id="MCIF01000002">
    <property type="protein sequence ID" value="RAQ95874.1"/>
    <property type="molecule type" value="Genomic_DNA"/>
</dbReference>
<evidence type="ECO:0000313" key="1">
    <source>
        <dbReference type="EMBL" id="RAQ95874.1"/>
    </source>
</evidence>
<name>A0A328VL86_9CHLR</name>
<comment type="caution">
    <text evidence="1">The sequence shown here is derived from an EMBL/GenBank/DDBJ whole genome shotgun (WGS) entry which is preliminary data.</text>
</comment>